<evidence type="ECO:0000313" key="2">
    <source>
        <dbReference type="Proteomes" id="UP000290567"/>
    </source>
</evidence>
<organism evidence="1 2">
    <name type="scientific">Enterococcus florum</name>
    <dbReference type="NCBI Taxonomy" id="2480627"/>
    <lineage>
        <taxon>Bacteria</taxon>
        <taxon>Bacillati</taxon>
        <taxon>Bacillota</taxon>
        <taxon>Bacilli</taxon>
        <taxon>Lactobacillales</taxon>
        <taxon>Enterococcaceae</taxon>
        <taxon>Enterococcus</taxon>
    </lineage>
</organism>
<name>A0A4P5PDB0_9ENTE</name>
<comment type="caution">
    <text evidence="1">The sequence shown here is derived from an EMBL/GenBank/DDBJ whole genome shotgun (WGS) entry which is preliminary data.</text>
</comment>
<keyword evidence="2" id="KW-1185">Reference proteome</keyword>
<dbReference type="RefSeq" id="WP_146624274.1">
    <property type="nucleotide sequence ID" value="NZ_BJCC01000050.1"/>
</dbReference>
<dbReference type="AlphaFoldDB" id="A0A4P5PDB0"/>
<dbReference type="Proteomes" id="UP000290567">
    <property type="component" value="Unassembled WGS sequence"/>
</dbReference>
<dbReference type="EMBL" id="BJCC01000050">
    <property type="protein sequence ID" value="GCF95906.1"/>
    <property type="molecule type" value="Genomic_DNA"/>
</dbReference>
<evidence type="ECO:0000313" key="1">
    <source>
        <dbReference type="EMBL" id="GCF95906.1"/>
    </source>
</evidence>
<accession>A0A4P5PDB0</accession>
<gene>
    <name evidence="1" type="ORF">NRIC_37970</name>
</gene>
<proteinExistence type="predicted"/>
<sequence length="138" mass="16232">MRELTIELLVKKHNLLEEIEDMSGYSSRICLDDYYLEEHEMIILCNELENTYEGFSFEVVPVFGGFAQDLLITNRKKKTEYDAIPKTKKRGDVFKALHEKHSTITSAMFSANLNEAITEKEYESQIEFYDFLMNQIRD</sequence>
<reference evidence="2" key="1">
    <citation type="submission" date="2019-02" db="EMBL/GenBank/DDBJ databases">
        <title>Draft genome sequence of Enterococcus sp. Gos25-1.</title>
        <authorList>
            <person name="Tanaka N."/>
            <person name="Shiwa Y."/>
            <person name="Fujita N."/>
        </authorList>
    </citation>
    <scope>NUCLEOTIDE SEQUENCE [LARGE SCALE GENOMIC DNA]</scope>
    <source>
        <strain evidence="2">Gos25-1</strain>
    </source>
</reference>
<dbReference type="OrthoDB" id="9974230at2"/>
<protein>
    <submittedName>
        <fullName evidence="1">Uncharacterized protein</fullName>
    </submittedName>
</protein>